<dbReference type="GO" id="GO:0005737">
    <property type="term" value="C:cytoplasm"/>
    <property type="evidence" value="ECO:0007669"/>
    <property type="project" value="TreeGrafter"/>
</dbReference>
<dbReference type="GeneID" id="68101238"/>
<dbReference type="Gene3D" id="2.130.10.30">
    <property type="entry name" value="Regulator of chromosome condensation 1/beta-lactamase-inhibitor protein II"/>
    <property type="match status" value="1"/>
</dbReference>
<organism evidence="2 3">
    <name type="scientific">Naegleria lovaniensis</name>
    <name type="common">Amoeba</name>
    <dbReference type="NCBI Taxonomy" id="51637"/>
    <lineage>
        <taxon>Eukaryota</taxon>
        <taxon>Discoba</taxon>
        <taxon>Heterolobosea</taxon>
        <taxon>Tetramitia</taxon>
        <taxon>Eutetramitia</taxon>
        <taxon>Vahlkampfiidae</taxon>
        <taxon>Naegleria</taxon>
    </lineage>
</organism>
<dbReference type="InterPro" id="IPR000408">
    <property type="entry name" value="Reg_chr_condens"/>
</dbReference>
<accession>A0AA88KFA7</accession>
<feature type="repeat" description="RCC1" evidence="1">
    <location>
        <begin position="198"/>
        <end position="253"/>
    </location>
</feature>
<protein>
    <submittedName>
        <fullName evidence="2">Uncharacterized protein</fullName>
    </submittedName>
</protein>
<evidence type="ECO:0000313" key="2">
    <source>
        <dbReference type="EMBL" id="KAG2378162.1"/>
    </source>
</evidence>
<dbReference type="InterPro" id="IPR051553">
    <property type="entry name" value="Ran_GTPase-activating"/>
</dbReference>
<dbReference type="EMBL" id="PYSW02000035">
    <property type="protein sequence ID" value="KAG2378162.1"/>
    <property type="molecule type" value="Genomic_DNA"/>
</dbReference>
<dbReference type="PANTHER" id="PTHR45982:SF1">
    <property type="entry name" value="REGULATOR OF CHROMOSOME CONDENSATION"/>
    <property type="match status" value="1"/>
</dbReference>
<evidence type="ECO:0000256" key="1">
    <source>
        <dbReference type="PROSITE-ProRule" id="PRU00235"/>
    </source>
</evidence>
<dbReference type="RefSeq" id="XP_044545424.1">
    <property type="nucleotide sequence ID" value="XM_044698898.1"/>
</dbReference>
<reference evidence="2 3" key="1">
    <citation type="journal article" date="2018" name="BMC Genomics">
        <title>The genome of Naegleria lovaniensis, the basis for a comparative approach to unravel pathogenicity factors of the human pathogenic amoeba N. fowleri.</title>
        <authorList>
            <person name="Liechti N."/>
            <person name="Schurch N."/>
            <person name="Bruggmann R."/>
            <person name="Wittwer M."/>
        </authorList>
    </citation>
    <scope>NUCLEOTIDE SEQUENCE [LARGE SCALE GENOMIC DNA]</scope>
    <source>
        <strain evidence="2 3">ATCC 30569</strain>
    </source>
</reference>
<keyword evidence="3" id="KW-1185">Reference proteome</keyword>
<gene>
    <name evidence="2" type="ORF">C9374_008784</name>
</gene>
<proteinExistence type="predicted"/>
<dbReference type="Pfam" id="PF00415">
    <property type="entry name" value="RCC1"/>
    <property type="match status" value="1"/>
</dbReference>
<comment type="caution">
    <text evidence="2">The sequence shown here is derived from an EMBL/GenBank/DDBJ whole genome shotgun (WGS) entry which is preliminary data.</text>
</comment>
<dbReference type="Proteomes" id="UP000816034">
    <property type="component" value="Unassembled WGS sequence"/>
</dbReference>
<dbReference type="SUPFAM" id="SSF50985">
    <property type="entry name" value="RCC1/BLIP-II"/>
    <property type="match status" value="1"/>
</dbReference>
<dbReference type="AlphaFoldDB" id="A0AA88KFA7"/>
<evidence type="ECO:0000313" key="3">
    <source>
        <dbReference type="Proteomes" id="UP000816034"/>
    </source>
</evidence>
<dbReference type="PANTHER" id="PTHR45982">
    <property type="entry name" value="REGULATOR OF CHROMOSOME CONDENSATION"/>
    <property type="match status" value="1"/>
</dbReference>
<dbReference type="PROSITE" id="PS50012">
    <property type="entry name" value="RCC1_3"/>
    <property type="match status" value="1"/>
</dbReference>
<name>A0AA88KFA7_NAELO</name>
<dbReference type="GO" id="GO:0005085">
    <property type="term" value="F:guanyl-nucleotide exchange factor activity"/>
    <property type="evidence" value="ECO:0007669"/>
    <property type="project" value="TreeGrafter"/>
</dbReference>
<sequence>MTRRTARTRTNKSYRVEEPLPVEEPEDFLHFLDQQAHQLLQTFQVSEQTDSSHSSSSSNNILILDEDTISEEFHVISNLPSWKHLNTYQFSRYYFVYQPHDMFSNHIFKCQTLKGHVEGLNDPIGNILLGGEDIDFSPIVSTCSLNRLFVSTKFSENGNEAYFTRLKDLNVMDQLCEEDHVVDMCFGSVHTLLCTRRGRVFGFGNNQFGQLGLGNEMYITKPREIIMLDEHEKQVSVRHIYACHNTSFFVCQNNKLYWTGNSRQKTVQQANTKFSSKIKQISGTDQTIAIVCENGDFYLSPTAFGSFELHSLPYKVLQCATFSDKIVILTDNHQLFSVDPAYEILTRIRLELPLFEHVESVRASRSHCFFLTSNREIYCAKSSLQPVRLIMAPPLPPHFKWFLSTQNSSDFFCVFVKKYSHLKRQNWFFGNLLASIRQNNPVHNYCDILIESF</sequence>
<dbReference type="InterPro" id="IPR009091">
    <property type="entry name" value="RCC1/BLIP-II"/>
</dbReference>